<evidence type="ECO:0000313" key="1">
    <source>
        <dbReference type="EMBL" id="MFC3208081.1"/>
    </source>
</evidence>
<accession>A0ABV7KE68</accession>
<sequence length="72" mass="7863">MSKHVPPSELVADGRRSRVRTSEKAIRAALKALQDAGLSVDKVCVSGAQIEIHCGHVERVEPQEEDGGLEEW</sequence>
<dbReference type="Proteomes" id="UP001595583">
    <property type="component" value="Unassembled WGS sequence"/>
</dbReference>
<evidence type="ECO:0000313" key="2">
    <source>
        <dbReference type="Proteomes" id="UP001595583"/>
    </source>
</evidence>
<name>A0ABV7KE68_9HYPH</name>
<reference evidence="2" key="1">
    <citation type="journal article" date="2019" name="Int. J. Syst. Evol. Microbiol.">
        <title>The Global Catalogue of Microorganisms (GCM) 10K type strain sequencing project: providing services to taxonomists for standard genome sequencing and annotation.</title>
        <authorList>
            <consortium name="The Broad Institute Genomics Platform"/>
            <consortium name="The Broad Institute Genome Sequencing Center for Infectious Disease"/>
            <person name="Wu L."/>
            <person name="Ma J."/>
        </authorList>
    </citation>
    <scope>NUCLEOTIDE SEQUENCE [LARGE SCALE GENOMIC DNA]</scope>
    <source>
        <strain evidence="2">KCTC 52165</strain>
    </source>
</reference>
<organism evidence="1 2">
    <name type="scientific">Aquamicrobium soli</name>
    <dbReference type="NCBI Taxonomy" id="1811518"/>
    <lineage>
        <taxon>Bacteria</taxon>
        <taxon>Pseudomonadati</taxon>
        <taxon>Pseudomonadota</taxon>
        <taxon>Alphaproteobacteria</taxon>
        <taxon>Hyphomicrobiales</taxon>
        <taxon>Phyllobacteriaceae</taxon>
        <taxon>Aquamicrobium</taxon>
    </lineage>
</organism>
<proteinExistence type="predicted"/>
<dbReference type="EMBL" id="JBHRTK010000016">
    <property type="protein sequence ID" value="MFC3208081.1"/>
    <property type="molecule type" value="Genomic_DNA"/>
</dbReference>
<dbReference type="RefSeq" id="WP_378222874.1">
    <property type="nucleotide sequence ID" value="NZ_JBHRTK010000016.1"/>
</dbReference>
<comment type="caution">
    <text evidence="1">The sequence shown here is derived from an EMBL/GenBank/DDBJ whole genome shotgun (WGS) entry which is preliminary data.</text>
</comment>
<keyword evidence="2" id="KW-1185">Reference proteome</keyword>
<gene>
    <name evidence="1" type="ORF">ACFOHJ_17805</name>
</gene>
<protein>
    <submittedName>
        <fullName evidence="1">Uncharacterized protein</fullName>
    </submittedName>
</protein>